<gene>
    <name evidence="1" type="ORF">HCK00_24290</name>
</gene>
<evidence type="ECO:0000313" key="2">
    <source>
        <dbReference type="Proteomes" id="UP000695264"/>
    </source>
</evidence>
<dbReference type="Gene3D" id="6.20.20.10">
    <property type="match status" value="1"/>
</dbReference>
<comment type="caution">
    <text evidence="1">The sequence shown here is derived from an EMBL/GenBank/DDBJ whole genome shotgun (WGS) entry which is preliminary data.</text>
</comment>
<proteinExistence type="predicted"/>
<dbReference type="RefSeq" id="WP_168104174.1">
    <property type="nucleotide sequence ID" value="NZ_JAATEN010000026.1"/>
</dbReference>
<keyword evidence="2" id="KW-1185">Reference proteome</keyword>
<name>A0ABX1C0W0_9ACTN</name>
<reference evidence="1 2" key="1">
    <citation type="submission" date="2020-03" db="EMBL/GenBank/DDBJ databases">
        <title>WGS of actinomycetes isolated from Thailand.</title>
        <authorList>
            <person name="Thawai C."/>
        </authorList>
    </citation>
    <scope>NUCLEOTIDE SEQUENCE [LARGE SCALE GENOMIC DNA]</scope>
    <source>
        <strain evidence="1 2">PLAI 1-29</strain>
    </source>
</reference>
<dbReference type="EMBL" id="JAATEN010000026">
    <property type="protein sequence ID" value="NJQ03554.1"/>
    <property type="molecule type" value="Genomic_DNA"/>
</dbReference>
<organism evidence="1 2">
    <name type="scientific">Streptomyces zingiberis</name>
    <dbReference type="NCBI Taxonomy" id="2053010"/>
    <lineage>
        <taxon>Bacteria</taxon>
        <taxon>Bacillati</taxon>
        <taxon>Actinomycetota</taxon>
        <taxon>Actinomycetes</taxon>
        <taxon>Kitasatosporales</taxon>
        <taxon>Streptomycetaceae</taxon>
        <taxon>Streptomyces</taxon>
    </lineage>
</organism>
<evidence type="ECO:0000313" key="1">
    <source>
        <dbReference type="EMBL" id="NJQ03554.1"/>
    </source>
</evidence>
<dbReference type="Proteomes" id="UP000695264">
    <property type="component" value="Unassembled WGS sequence"/>
</dbReference>
<protein>
    <submittedName>
        <fullName evidence="1">Uncharacterized protein</fullName>
    </submittedName>
</protein>
<accession>A0ABX1C0W0</accession>
<sequence>MPVSLVHPHRVTGRPPAPRIVRTAARCCAVCGLSHCDAPQACRWEYDRTEWLECPDCGGSGYDTTGFRIFCPICRGSKMLKVEIVEDAAEER</sequence>